<feature type="transmembrane region" description="Helical" evidence="8">
    <location>
        <begin position="6"/>
        <end position="25"/>
    </location>
</feature>
<organism evidence="10 11">
    <name type="scientific">Fragilariopsis cylindrus CCMP1102</name>
    <dbReference type="NCBI Taxonomy" id="635003"/>
    <lineage>
        <taxon>Eukaryota</taxon>
        <taxon>Sar</taxon>
        <taxon>Stramenopiles</taxon>
        <taxon>Ochrophyta</taxon>
        <taxon>Bacillariophyta</taxon>
        <taxon>Bacillariophyceae</taxon>
        <taxon>Bacillariophycidae</taxon>
        <taxon>Bacillariales</taxon>
        <taxon>Bacillariaceae</taxon>
        <taxon>Fragilariopsis</taxon>
    </lineage>
</organism>
<evidence type="ECO:0000256" key="6">
    <source>
        <dbReference type="ARBA" id="ARBA00023277"/>
    </source>
</evidence>
<dbReference type="GO" id="GO:0005576">
    <property type="term" value="C:extracellular region"/>
    <property type="evidence" value="ECO:0007669"/>
    <property type="project" value="UniProtKB-SubCell"/>
</dbReference>
<feature type="domain" description="Alpha/beta hydrolase fold-3" evidence="9">
    <location>
        <begin position="142"/>
        <end position="276"/>
    </location>
</feature>
<evidence type="ECO:0000256" key="2">
    <source>
        <dbReference type="ARBA" id="ARBA00022525"/>
    </source>
</evidence>
<reference evidence="10 11" key="1">
    <citation type="submission" date="2016-09" db="EMBL/GenBank/DDBJ databases">
        <title>Extensive genetic diversity and differential bi-allelic expression allows diatom success in the polar Southern Ocean.</title>
        <authorList>
            <consortium name="DOE Joint Genome Institute"/>
            <person name="Mock T."/>
            <person name="Otillar R.P."/>
            <person name="Strauss J."/>
            <person name="Dupont C."/>
            <person name="Frickenhaus S."/>
            <person name="Maumus F."/>
            <person name="Mcmullan M."/>
            <person name="Sanges R."/>
            <person name="Schmutz J."/>
            <person name="Toseland A."/>
            <person name="Valas R."/>
            <person name="Veluchamy A."/>
            <person name="Ward B.J."/>
            <person name="Allen A."/>
            <person name="Barry K."/>
            <person name="Falciatore A."/>
            <person name="Ferrante M."/>
            <person name="Fortunato A.E."/>
            <person name="Gloeckner G."/>
            <person name="Gruber A."/>
            <person name="Hipkin R."/>
            <person name="Janech M."/>
            <person name="Kroth P."/>
            <person name="Leese F."/>
            <person name="Lindquist E."/>
            <person name="Lyon B.R."/>
            <person name="Martin J."/>
            <person name="Mayer C."/>
            <person name="Parker M."/>
            <person name="Quesneville H."/>
            <person name="Raymond J."/>
            <person name="Uhlig C."/>
            <person name="Valentin K.U."/>
            <person name="Worden A.Z."/>
            <person name="Armbrust E.V."/>
            <person name="Bowler C."/>
            <person name="Green B."/>
            <person name="Moulton V."/>
            <person name="Van Oosterhout C."/>
            <person name="Grigoriev I."/>
        </authorList>
    </citation>
    <scope>NUCLEOTIDE SEQUENCE [LARGE SCALE GENOMIC DNA]</scope>
    <source>
        <strain evidence="10 11">CCMP1102</strain>
    </source>
</reference>
<dbReference type="InterPro" id="IPR013094">
    <property type="entry name" value="AB_hydrolase_3"/>
</dbReference>
<keyword evidence="8" id="KW-0812">Transmembrane</keyword>
<keyword evidence="8" id="KW-0472">Membrane</keyword>
<evidence type="ECO:0000256" key="8">
    <source>
        <dbReference type="SAM" id="Phobius"/>
    </source>
</evidence>
<dbReference type="Pfam" id="PF07859">
    <property type="entry name" value="Abhydrolase_3"/>
    <property type="match status" value="1"/>
</dbReference>
<dbReference type="EMBL" id="KV784355">
    <property type="protein sequence ID" value="OEU19780.1"/>
    <property type="molecule type" value="Genomic_DNA"/>
</dbReference>
<dbReference type="PANTHER" id="PTHR38050:SF2">
    <property type="entry name" value="FERULOYL ESTERASE C-RELATED"/>
    <property type="match status" value="1"/>
</dbReference>
<dbReference type="InterPro" id="IPR029058">
    <property type="entry name" value="AB_hydrolase_fold"/>
</dbReference>
<keyword evidence="6" id="KW-0119">Carbohydrate metabolism</keyword>
<keyword evidence="4" id="KW-0732">Signal</keyword>
<dbReference type="PANTHER" id="PTHR38050">
    <property type="match status" value="1"/>
</dbReference>
<dbReference type="GO" id="GO:0030600">
    <property type="term" value="F:feruloyl esterase activity"/>
    <property type="evidence" value="ECO:0007669"/>
    <property type="project" value="InterPro"/>
</dbReference>
<keyword evidence="11" id="KW-1185">Reference proteome</keyword>
<name>A0A1E7FNP0_9STRA</name>
<dbReference type="InParanoid" id="A0A1E7FNP0"/>
<evidence type="ECO:0000313" key="10">
    <source>
        <dbReference type="EMBL" id="OEU19780.1"/>
    </source>
</evidence>
<evidence type="ECO:0000256" key="4">
    <source>
        <dbReference type="ARBA" id="ARBA00022729"/>
    </source>
</evidence>
<accession>A0A1E7FNP0</accession>
<dbReference type="Proteomes" id="UP000095751">
    <property type="component" value="Unassembled WGS sequence"/>
</dbReference>
<dbReference type="OrthoDB" id="194236at2759"/>
<sequence length="407" mass="45574">MGFIKIVVAIVVVLVAMLVGFIWDYRDADMKADSLLMGVRHSFDKRFDFDLPEIKIDGEGEGGEVTTKRVCYFDLPDGYAEGDAAPILFLIHGKAMMADDMKTVFGKKAVARAKKEGFVVVYPVGVFDDVDGIRTWNAGSVHLPNNADDVGYFSRVVDHLAANFNADPQSVFLSGMSNGGFMSNRLACAWADESQHIRVRAIVPVAGGMAKMKIDNKCIGESKRWGMIPLPNIYEFNKETCPYETWKEAPSHFECEALKDLPAMIINHAKDVLVPFSGAVAIGMRDSWLSPPVEYTLRFFAEANGCSYDVDDNTIGRTEIFRRVSEKDTDDITTCHSLQNCRKANTTLCVSHKAGHTWVLDETYDSEIFIMPSRIFGWLMSPFARTFDTNHEILSFFAQHRKLEVLD</sequence>
<dbReference type="InterPro" id="IPR043595">
    <property type="entry name" value="FaeB/C/D"/>
</dbReference>
<dbReference type="AlphaFoldDB" id="A0A1E7FNP0"/>
<protein>
    <submittedName>
        <fullName evidence="10">Alpha/beta-hydrolase</fullName>
    </submittedName>
</protein>
<evidence type="ECO:0000256" key="5">
    <source>
        <dbReference type="ARBA" id="ARBA00022801"/>
    </source>
</evidence>
<proteinExistence type="predicted"/>
<dbReference type="Gene3D" id="3.40.50.1820">
    <property type="entry name" value="alpha/beta hydrolase"/>
    <property type="match status" value="1"/>
</dbReference>
<dbReference type="KEGG" id="fcy:FRACYDRAFT_260101"/>
<keyword evidence="7" id="KW-0624">Polysaccharide degradation</keyword>
<evidence type="ECO:0000256" key="1">
    <source>
        <dbReference type="ARBA" id="ARBA00004613"/>
    </source>
</evidence>
<keyword evidence="5 10" id="KW-0378">Hydrolase</keyword>
<evidence type="ECO:0000313" key="11">
    <source>
        <dbReference type="Proteomes" id="UP000095751"/>
    </source>
</evidence>
<keyword evidence="2" id="KW-0964">Secreted</keyword>
<dbReference type="SUPFAM" id="SSF53474">
    <property type="entry name" value="alpha/beta-Hydrolases"/>
    <property type="match status" value="1"/>
</dbReference>
<keyword evidence="8" id="KW-1133">Transmembrane helix</keyword>
<keyword evidence="3" id="KW-0858">Xylan degradation</keyword>
<evidence type="ECO:0000259" key="9">
    <source>
        <dbReference type="Pfam" id="PF07859"/>
    </source>
</evidence>
<comment type="subcellular location">
    <subcellularLocation>
        <location evidence="1">Secreted</location>
    </subcellularLocation>
</comment>
<gene>
    <name evidence="10" type="ORF">FRACYDRAFT_260101</name>
</gene>
<dbReference type="GO" id="GO:0045493">
    <property type="term" value="P:xylan catabolic process"/>
    <property type="evidence" value="ECO:0007669"/>
    <property type="project" value="UniProtKB-KW"/>
</dbReference>
<evidence type="ECO:0000256" key="7">
    <source>
        <dbReference type="ARBA" id="ARBA00023326"/>
    </source>
</evidence>
<evidence type="ECO:0000256" key="3">
    <source>
        <dbReference type="ARBA" id="ARBA00022651"/>
    </source>
</evidence>